<gene>
    <name evidence="2" type="ORF">P43SY_003658</name>
</gene>
<proteinExistence type="predicted"/>
<evidence type="ECO:0000256" key="1">
    <source>
        <dbReference type="SAM" id="MobiDB-lite"/>
    </source>
</evidence>
<evidence type="ECO:0008006" key="4">
    <source>
        <dbReference type="Google" id="ProtNLM"/>
    </source>
</evidence>
<sequence length="229" mass="25326">MSILRRSQSVASNGAVSLPARNPSTMTGFIRLESSPPSSPVMSGSPRRKRSSSTGSNSGSSSSNSSGRWLYAVLSRDVLRCYARRADVKLQATPVNEVQLDLLPTSSNPTPFSFDQDCLYVRCRRLGRVVTVRLHDNTKIHHWVTALYYQALAASSAAVSARAASKPKSVSFTEAPKVSVLPMDPEPVDKAELFYSKRDYQEFFQRWKADSAEPASTKSALYRLVERCR</sequence>
<feature type="compositionally biased region" description="Low complexity" evidence="1">
    <location>
        <begin position="34"/>
        <end position="45"/>
    </location>
</feature>
<comment type="caution">
    <text evidence="2">The sequence shown here is derived from an EMBL/GenBank/DDBJ whole genome shotgun (WGS) entry which is preliminary data.</text>
</comment>
<dbReference type="EMBL" id="JAKCXM010000273">
    <property type="protein sequence ID" value="KAJ0396955.1"/>
    <property type="molecule type" value="Genomic_DNA"/>
</dbReference>
<accession>A0AAD5LFS3</accession>
<dbReference type="Proteomes" id="UP001209570">
    <property type="component" value="Unassembled WGS sequence"/>
</dbReference>
<feature type="compositionally biased region" description="Polar residues" evidence="1">
    <location>
        <begin position="1"/>
        <end position="15"/>
    </location>
</feature>
<name>A0AAD5LFS3_PYTIN</name>
<organism evidence="2 3">
    <name type="scientific">Pythium insidiosum</name>
    <name type="common">Pythiosis disease agent</name>
    <dbReference type="NCBI Taxonomy" id="114742"/>
    <lineage>
        <taxon>Eukaryota</taxon>
        <taxon>Sar</taxon>
        <taxon>Stramenopiles</taxon>
        <taxon>Oomycota</taxon>
        <taxon>Peronosporomycetes</taxon>
        <taxon>Pythiales</taxon>
        <taxon>Pythiaceae</taxon>
        <taxon>Pythium</taxon>
    </lineage>
</organism>
<evidence type="ECO:0000313" key="3">
    <source>
        <dbReference type="Proteomes" id="UP001209570"/>
    </source>
</evidence>
<keyword evidence="3" id="KW-1185">Reference proteome</keyword>
<reference evidence="2" key="1">
    <citation type="submission" date="2021-12" db="EMBL/GenBank/DDBJ databases">
        <title>Prjna785345.</title>
        <authorList>
            <person name="Rujirawat T."/>
            <person name="Krajaejun T."/>
        </authorList>
    </citation>
    <scope>NUCLEOTIDE SEQUENCE</scope>
    <source>
        <strain evidence="2">Pi057C3</strain>
    </source>
</reference>
<feature type="region of interest" description="Disordered" evidence="1">
    <location>
        <begin position="1"/>
        <end position="66"/>
    </location>
</feature>
<evidence type="ECO:0000313" key="2">
    <source>
        <dbReference type="EMBL" id="KAJ0396955.1"/>
    </source>
</evidence>
<feature type="compositionally biased region" description="Low complexity" evidence="1">
    <location>
        <begin position="52"/>
        <end position="66"/>
    </location>
</feature>
<protein>
    <recommendedName>
        <fullName evidence="4">PH domain-containing protein</fullName>
    </recommendedName>
</protein>
<dbReference type="AlphaFoldDB" id="A0AAD5LFS3"/>